<sequence>MAVTTDQGDAFLLAEDEPRRAPRSCCGCCSRLSAGLVHDWVNIGVLSLVFVLASIGILSGEDSVWHTVAIAVMCAYLAGDVVWIAVNPSMVKTPKAILAHHAVTLIVIMDTIESASHRANASHALIVEINTVLLTLRRILGRPLWCEIGFYLTWVGIRLVWFPALGAALLASTWGRQDELAALLAPRLPALLFKMPDPPVRSYASISFAVVVVLQFYWTIVIWQTVKGEKSKPLESKSS</sequence>
<feature type="transmembrane region" description="Helical" evidence="5">
    <location>
        <begin position="40"/>
        <end position="58"/>
    </location>
</feature>
<dbReference type="Pfam" id="PF03798">
    <property type="entry name" value="TRAM_LAG1_CLN8"/>
    <property type="match status" value="1"/>
</dbReference>
<organism evidence="7 8">
    <name type="scientific">Polarella glacialis</name>
    <name type="common">Dinoflagellate</name>
    <dbReference type="NCBI Taxonomy" id="89957"/>
    <lineage>
        <taxon>Eukaryota</taxon>
        <taxon>Sar</taxon>
        <taxon>Alveolata</taxon>
        <taxon>Dinophyceae</taxon>
        <taxon>Suessiales</taxon>
        <taxon>Suessiaceae</taxon>
        <taxon>Polarella</taxon>
    </lineage>
</organism>
<dbReference type="AlphaFoldDB" id="A0A813G2R2"/>
<evidence type="ECO:0000256" key="5">
    <source>
        <dbReference type="SAM" id="Phobius"/>
    </source>
</evidence>
<evidence type="ECO:0000313" key="8">
    <source>
        <dbReference type="Proteomes" id="UP000654075"/>
    </source>
</evidence>
<dbReference type="OrthoDB" id="422187at2759"/>
<dbReference type="OMA" id="IAVMCAY"/>
<evidence type="ECO:0000259" key="6">
    <source>
        <dbReference type="Pfam" id="PF03798"/>
    </source>
</evidence>
<dbReference type="InterPro" id="IPR006634">
    <property type="entry name" value="TLC-dom"/>
</dbReference>
<feature type="transmembrane region" description="Helical" evidence="5">
    <location>
        <begin position="64"/>
        <end position="86"/>
    </location>
</feature>
<feature type="domain" description="TLC" evidence="6">
    <location>
        <begin position="61"/>
        <end position="223"/>
    </location>
</feature>
<evidence type="ECO:0000313" key="7">
    <source>
        <dbReference type="EMBL" id="CAE8620799.1"/>
    </source>
</evidence>
<reference evidence="7" key="1">
    <citation type="submission" date="2021-02" db="EMBL/GenBank/DDBJ databases">
        <authorList>
            <person name="Dougan E. K."/>
            <person name="Rhodes N."/>
            <person name="Thang M."/>
            <person name="Chan C."/>
        </authorList>
    </citation>
    <scope>NUCLEOTIDE SEQUENCE</scope>
</reference>
<dbReference type="InterPro" id="IPR050846">
    <property type="entry name" value="TLCD"/>
</dbReference>
<comment type="subcellular location">
    <subcellularLocation>
        <location evidence="1">Membrane</location>
        <topology evidence="1">Multi-pass membrane protein</topology>
    </subcellularLocation>
</comment>
<feature type="transmembrane region" description="Helical" evidence="5">
    <location>
        <begin position="203"/>
        <end position="223"/>
    </location>
</feature>
<comment type="caution">
    <text evidence="7">The sequence shown here is derived from an EMBL/GenBank/DDBJ whole genome shotgun (WGS) entry which is preliminary data.</text>
</comment>
<dbReference type="EMBL" id="CAJNNV010027591">
    <property type="protein sequence ID" value="CAE8620799.1"/>
    <property type="molecule type" value="Genomic_DNA"/>
</dbReference>
<dbReference type="GO" id="GO:0016020">
    <property type="term" value="C:membrane"/>
    <property type="evidence" value="ECO:0007669"/>
    <property type="project" value="UniProtKB-SubCell"/>
</dbReference>
<evidence type="ECO:0000256" key="4">
    <source>
        <dbReference type="ARBA" id="ARBA00023136"/>
    </source>
</evidence>
<dbReference type="PANTHER" id="PTHR13439">
    <property type="entry name" value="CT120 PROTEIN"/>
    <property type="match status" value="1"/>
</dbReference>
<feature type="transmembrane region" description="Helical" evidence="5">
    <location>
        <begin position="148"/>
        <end position="171"/>
    </location>
</feature>
<keyword evidence="3 5" id="KW-1133">Transmembrane helix</keyword>
<protein>
    <recommendedName>
        <fullName evidence="6">TLC domain-containing protein</fullName>
    </recommendedName>
</protein>
<evidence type="ECO:0000256" key="3">
    <source>
        <dbReference type="ARBA" id="ARBA00022989"/>
    </source>
</evidence>
<keyword evidence="4 5" id="KW-0472">Membrane</keyword>
<gene>
    <name evidence="7" type="ORF">PGLA1383_LOCUS38333</name>
</gene>
<evidence type="ECO:0000256" key="2">
    <source>
        <dbReference type="ARBA" id="ARBA00022692"/>
    </source>
</evidence>
<dbReference type="PANTHER" id="PTHR13439:SF0">
    <property type="entry name" value="TOPOISOMERASE I DAMAGE AFFECTED PROTEIN 4"/>
    <property type="match status" value="1"/>
</dbReference>
<accession>A0A813G2R2</accession>
<keyword evidence="8" id="KW-1185">Reference proteome</keyword>
<name>A0A813G2R2_POLGL</name>
<dbReference type="GO" id="GO:0005783">
    <property type="term" value="C:endoplasmic reticulum"/>
    <property type="evidence" value="ECO:0007669"/>
    <property type="project" value="TreeGrafter"/>
</dbReference>
<dbReference type="Proteomes" id="UP000654075">
    <property type="component" value="Unassembled WGS sequence"/>
</dbReference>
<dbReference type="GO" id="GO:0055088">
    <property type="term" value="P:lipid homeostasis"/>
    <property type="evidence" value="ECO:0007669"/>
    <property type="project" value="TreeGrafter"/>
</dbReference>
<keyword evidence="2 5" id="KW-0812">Transmembrane</keyword>
<evidence type="ECO:0000256" key="1">
    <source>
        <dbReference type="ARBA" id="ARBA00004141"/>
    </source>
</evidence>
<proteinExistence type="predicted"/>